<name>A0A0F9FGP6_9ZZZZ</name>
<protein>
    <recommendedName>
        <fullName evidence="2">Bacterial Ig-like domain-containing protein</fullName>
    </recommendedName>
</protein>
<evidence type="ECO:0000313" key="1">
    <source>
        <dbReference type="EMBL" id="KKL50267.1"/>
    </source>
</evidence>
<sequence>MGLISSGINRVRAHGLAAGVGSDGRTVNEPARVLVKWNSEHEDKLYQVYVDGEFAGVTTDHMARSMVVSVKSMKSVSSRIEVFAAEPAESLVDFGDSLEKSGVSSRVRVRFSRSISLPFYGRADVFSDNMTGQIDYQTAINSEPIFLWPTWQDKCGFGLSGFGRSDFGFDGSGAVGFGRGSLGYGEFGFDADEIVWESPELQSGVYKFAVKITDTFGNSDEGAVESETVVLV</sequence>
<evidence type="ECO:0008006" key="2">
    <source>
        <dbReference type="Google" id="ProtNLM"/>
    </source>
</evidence>
<comment type="caution">
    <text evidence="1">The sequence shown here is derived from an EMBL/GenBank/DDBJ whole genome shotgun (WGS) entry which is preliminary data.</text>
</comment>
<feature type="non-terminal residue" evidence="1">
    <location>
        <position position="232"/>
    </location>
</feature>
<gene>
    <name evidence="1" type="ORF">LCGC14_2307220</name>
</gene>
<proteinExistence type="predicted"/>
<reference evidence="1" key="1">
    <citation type="journal article" date="2015" name="Nature">
        <title>Complex archaea that bridge the gap between prokaryotes and eukaryotes.</title>
        <authorList>
            <person name="Spang A."/>
            <person name="Saw J.H."/>
            <person name="Jorgensen S.L."/>
            <person name="Zaremba-Niedzwiedzka K."/>
            <person name="Martijn J."/>
            <person name="Lind A.E."/>
            <person name="van Eijk R."/>
            <person name="Schleper C."/>
            <person name="Guy L."/>
            <person name="Ettema T.J."/>
        </authorList>
    </citation>
    <scope>NUCLEOTIDE SEQUENCE</scope>
</reference>
<dbReference type="AlphaFoldDB" id="A0A0F9FGP6"/>
<organism evidence="1">
    <name type="scientific">marine sediment metagenome</name>
    <dbReference type="NCBI Taxonomy" id="412755"/>
    <lineage>
        <taxon>unclassified sequences</taxon>
        <taxon>metagenomes</taxon>
        <taxon>ecological metagenomes</taxon>
    </lineage>
</organism>
<accession>A0A0F9FGP6</accession>
<dbReference type="EMBL" id="LAZR01032666">
    <property type="protein sequence ID" value="KKL50267.1"/>
    <property type="molecule type" value="Genomic_DNA"/>
</dbReference>